<evidence type="ECO:0000313" key="2">
    <source>
        <dbReference type="Proteomes" id="UP001642484"/>
    </source>
</evidence>
<sequence>RCEPYRVERDLAFGTRQFCLPLPGSQPPFNYSLWMSSEQYFYAIKLVPADVGCKLFKTDVFVLQAEALKGDFYGSFRTRKLSLLAGLVTQKMTLAFSSVDMSLQLGFLFNIIFPFNFWACGPAWCLGQSHFQRHLQDRALYCKKILLGMKMVRHADSKGKPFEPHLMRCVKWSDSLMMAIQASEKRVQNYAQGPGPKVNVEQDHEDN</sequence>
<keyword evidence="2" id="KW-1185">Reference proteome</keyword>
<feature type="non-terminal residue" evidence="1">
    <location>
        <position position="207"/>
    </location>
</feature>
<proteinExistence type="predicted"/>
<protein>
    <submittedName>
        <fullName evidence="1">Uncharacterized protein</fullName>
    </submittedName>
</protein>
<evidence type="ECO:0000313" key="1">
    <source>
        <dbReference type="EMBL" id="CAK9027778.1"/>
    </source>
</evidence>
<name>A0ABP0KLP8_9DINO</name>
<feature type="non-terminal residue" evidence="1">
    <location>
        <position position="1"/>
    </location>
</feature>
<reference evidence="1 2" key="1">
    <citation type="submission" date="2024-02" db="EMBL/GenBank/DDBJ databases">
        <authorList>
            <person name="Chen Y."/>
            <person name="Shah S."/>
            <person name="Dougan E. K."/>
            <person name="Thang M."/>
            <person name="Chan C."/>
        </authorList>
    </citation>
    <scope>NUCLEOTIDE SEQUENCE [LARGE SCALE GENOMIC DNA]</scope>
</reference>
<dbReference type="Proteomes" id="UP001642484">
    <property type="component" value="Unassembled WGS sequence"/>
</dbReference>
<comment type="caution">
    <text evidence="1">The sequence shown here is derived from an EMBL/GenBank/DDBJ whole genome shotgun (WGS) entry which is preliminary data.</text>
</comment>
<organism evidence="1 2">
    <name type="scientific">Durusdinium trenchii</name>
    <dbReference type="NCBI Taxonomy" id="1381693"/>
    <lineage>
        <taxon>Eukaryota</taxon>
        <taxon>Sar</taxon>
        <taxon>Alveolata</taxon>
        <taxon>Dinophyceae</taxon>
        <taxon>Suessiales</taxon>
        <taxon>Symbiodiniaceae</taxon>
        <taxon>Durusdinium</taxon>
    </lineage>
</organism>
<accession>A0ABP0KLP8</accession>
<dbReference type="EMBL" id="CAXAMN010009143">
    <property type="protein sequence ID" value="CAK9027778.1"/>
    <property type="molecule type" value="Genomic_DNA"/>
</dbReference>
<gene>
    <name evidence="1" type="ORF">CCMP2556_LOCUS16873</name>
</gene>